<keyword evidence="5 8" id="KW-1133">Transmembrane helix</keyword>
<gene>
    <name evidence="9" type="primary">secE</name>
    <name evidence="9" type="ORF">IAA08_08785</name>
</gene>
<dbReference type="InterPro" id="IPR001901">
    <property type="entry name" value="Translocase_SecE/Sec61-g"/>
</dbReference>
<dbReference type="Gene3D" id="1.20.5.1030">
    <property type="entry name" value="Preprotein translocase secy subunit"/>
    <property type="match status" value="1"/>
</dbReference>
<evidence type="ECO:0000256" key="2">
    <source>
        <dbReference type="ARBA" id="ARBA00022448"/>
    </source>
</evidence>
<comment type="caution">
    <text evidence="9">The sequence shown here is derived from an EMBL/GenBank/DDBJ whole genome shotgun (WGS) entry which is preliminary data.</text>
</comment>
<evidence type="ECO:0000256" key="1">
    <source>
        <dbReference type="ARBA" id="ARBA00004370"/>
    </source>
</evidence>
<keyword evidence="3 8" id="KW-0812">Transmembrane</keyword>
<protein>
    <submittedName>
        <fullName evidence="9">Preprotein translocase subunit SecE</fullName>
    </submittedName>
</protein>
<evidence type="ECO:0000256" key="5">
    <source>
        <dbReference type="ARBA" id="ARBA00022989"/>
    </source>
</evidence>
<reference evidence="9" key="2">
    <citation type="submission" date="2021-04" db="EMBL/GenBank/DDBJ databases">
        <authorList>
            <person name="Gilroy R."/>
        </authorList>
    </citation>
    <scope>NUCLEOTIDE SEQUENCE</scope>
    <source>
        <strain evidence="9">CHK192-9172</strain>
    </source>
</reference>
<sequence>MGEKKEKKAPKTSWFDGLKTEFGKIIWPDRKSIGKQTLAVVIICIILGIIIAVLDFGIQNGVDFLINL</sequence>
<dbReference type="AlphaFoldDB" id="A0A9D2D404"/>
<keyword evidence="4" id="KW-0653">Protein transport</keyword>
<dbReference type="Pfam" id="PF00584">
    <property type="entry name" value="SecE"/>
    <property type="match status" value="1"/>
</dbReference>
<dbReference type="NCBIfam" id="TIGR00964">
    <property type="entry name" value="secE_bact"/>
    <property type="match status" value="1"/>
</dbReference>
<evidence type="ECO:0000256" key="8">
    <source>
        <dbReference type="SAM" id="Phobius"/>
    </source>
</evidence>
<comment type="subcellular location">
    <subcellularLocation>
        <location evidence="1">Membrane</location>
    </subcellularLocation>
</comment>
<evidence type="ECO:0000256" key="6">
    <source>
        <dbReference type="ARBA" id="ARBA00023010"/>
    </source>
</evidence>
<feature type="transmembrane region" description="Helical" evidence="8">
    <location>
        <begin position="38"/>
        <end position="58"/>
    </location>
</feature>
<dbReference type="GO" id="GO:0016020">
    <property type="term" value="C:membrane"/>
    <property type="evidence" value="ECO:0007669"/>
    <property type="project" value="UniProtKB-SubCell"/>
</dbReference>
<reference evidence="9" key="1">
    <citation type="journal article" date="2021" name="PeerJ">
        <title>Extensive microbial diversity within the chicken gut microbiome revealed by metagenomics and culture.</title>
        <authorList>
            <person name="Gilroy R."/>
            <person name="Ravi A."/>
            <person name="Getino M."/>
            <person name="Pursley I."/>
            <person name="Horton D.L."/>
            <person name="Alikhan N.F."/>
            <person name="Baker D."/>
            <person name="Gharbi K."/>
            <person name="Hall N."/>
            <person name="Watson M."/>
            <person name="Adriaenssens E.M."/>
            <person name="Foster-Nyarko E."/>
            <person name="Jarju S."/>
            <person name="Secka A."/>
            <person name="Antonio M."/>
            <person name="Oren A."/>
            <person name="Chaudhuri R.R."/>
            <person name="La Ragione R."/>
            <person name="Hildebrand F."/>
            <person name="Pallen M.J."/>
        </authorList>
    </citation>
    <scope>NUCLEOTIDE SEQUENCE</scope>
    <source>
        <strain evidence="9">CHK192-9172</strain>
    </source>
</reference>
<organism evidence="9 10">
    <name type="scientific">Candidatus Eubacterium avistercoris</name>
    <dbReference type="NCBI Taxonomy" id="2838567"/>
    <lineage>
        <taxon>Bacteria</taxon>
        <taxon>Bacillati</taxon>
        <taxon>Bacillota</taxon>
        <taxon>Clostridia</taxon>
        <taxon>Eubacteriales</taxon>
        <taxon>Eubacteriaceae</taxon>
        <taxon>Eubacterium</taxon>
    </lineage>
</organism>
<proteinExistence type="predicted"/>
<dbReference type="GO" id="GO:0009306">
    <property type="term" value="P:protein secretion"/>
    <property type="evidence" value="ECO:0007669"/>
    <property type="project" value="InterPro"/>
</dbReference>
<keyword evidence="7 8" id="KW-0472">Membrane</keyword>
<keyword evidence="2" id="KW-0813">Transport</keyword>
<dbReference type="GO" id="GO:0006886">
    <property type="term" value="P:intracellular protein transport"/>
    <property type="evidence" value="ECO:0007669"/>
    <property type="project" value="InterPro"/>
</dbReference>
<dbReference type="GO" id="GO:0006605">
    <property type="term" value="P:protein targeting"/>
    <property type="evidence" value="ECO:0007669"/>
    <property type="project" value="InterPro"/>
</dbReference>
<accession>A0A9D2D404</accession>
<evidence type="ECO:0000256" key="3">
    <source>
        <dbReference type="ARBA" id="ARBA00022692"/>
    </source>
</evidence>
<evidence type="ECO:0000256" key="7">
    <source>
        <dbReference type="ARBA" id="ARBA00023136"/>
    </source>
</evidence>
<dbReference type="InterPro" id="IPR005807">
    <property type="entry name" value="SecE_bac"/>
</dbReference>
<dbReference type="GO" id="GO:0008320">
    <property type="term" value="F:protein transmembrane transporter activity"/>
    <property type="evidence" value="ECO:0007669"/>
    <property type="project" value="InterPro"/>
</dbReference>
<dbReference type="InterPro" id="IPR038379">
    <property type="entry name" value="SecE_sf"/>
</dbReference>
<evidence type="ECO:0000256" key="4">
    <source>
        <dbReference type="ARBA" id="ARBA00022927"/>
    </source>
</evidence>
<dbReference type="EMBL" id="DXCH01000242">
    <property type="protein sequence ID" value="HIZ08016.1"/>
    <property type="molecule type" value="Genomic_DNA"/>
</dbReference>
<evidence type="ECO:0000313" key="10">
    <source>
        <dbReference type="Proteomes" id="UP000824024"/>
    </source>
</evidence>
<evidence type="ECO:0000313" key="9">
    <source>
        <dbReference type="EMBL" id="HIZ08016.1"/>
    </source>
</evidence>
<keyword evidence="6" id="KW-0811">Translocation</keyword>
<dbReference type="Proteomes" id="UP000824024">
    <property type="component" value="Unassembled WGS sequence"/>
</dbReference>
<name>A0A9D2D404_9FIRM</name>